<dbReference type="EMBL" id="JAUHHV010000002">
    <property type="protein sequence ID" value="KAK1432563.1"/>
    <property type="molecule type" value="Genomic_DNA"/>
</dbReference>
<keyword evidence="2" id="KW-1185">Reference proteome</keyword>
<accession>A0AAD8L3W3</accession>
<organism evidence="1 2">
    <name type="scientific">Tagetes erecta</name>
    <name type="common">African marigold</name>
    <dbReference type="NCBI Taxonomy" id="13708"/>
    <lineage>
        <taxon>Eukaryota</taxon>
        <taxon>Viridiplantae</taxon>
        <taxon>Streptophyta</taxon>
        <taxon>Embryophyta</taxon>
        <taxon>Tracheophyta</taxon>
        <taxon>Spermatophyta</taxon>
        <taxon>Magnoliopsida</taxon>
        <taxon>eudicotyledons</taxon>
        <taxon>Gunneridae</taxon>
        <taxon>Pentapetalae</taxon>
        <taxon>asterids</taxon>
        <taxon>campanulids</taxon>
        <taxon>Asterales</taxon>
        <taxon>Asteraceae</taxon>
        <taxon>Asteroideae</taxon>
        <taxon>Heliantheae alliance</taxon>
        <taxon>Tageteae</taxon>
        <taxon>Tagetes</taxon>
    </lineage>
</organism>
<dbReference type="AlphaFoldDB" id="A0AAD8L3W3"/>
<sequence length="68" mass="7702">MFSDDEFRQCYESGPVDEFRQCFLLGPMDCAICRLQNLAGGVCGSWFWFTAGLSLHFTDYSTVLFLSA</sequence>
<reference evidence="1" key="1">
    <citation type="journal article" date="2023" name="bioRxiv">
        <title>Improved chromosome-level genome assembly for marigold (Tagetes erecta).</title>
        <authorList>
            <person name="Jiang F."/>
            <person name="Yuan L."/>
            <person name="Wang S."/>
            <person name="Wang H."/>
            <person name="Xu D."/>
            <person name="Wang A."/>
            <person name="Fan W."/>
        </authorList>
    </citation>
    <scope>NUCLEOTIDE SEQUENCE</scope>
    <source>
        <strain evidence="1">WSJ</strain>
        <tissue evidence="1">Leaf</tissue>
    </source>
</reference>
<dbReference type="Proteomes" id="UP001229421">
    <property type="component" value="Unassembled WGS sequence"/>
</dbReference>
<gene>
    <name evidence="1" type="ORF">QVD17_09460</name>
</gene>
<name>A0AAD8L3W3_TARER</name>
<proteinExistence type="predicted"/>
<evidence type="ECO:0000313" key="1">
    <source>
        <dbReference type="EMBL" id="KAK1432563.1"/>
    </source>
</evidence>
<comment type="caution">
    <text evidence="1">The sequence shown here is derived from an EMBL/GenBank/DDBJ whole genome shotgun (WGS) entry which is preliminary data.</text>
</comment>
<protein>
    <submittedName>
        <fullName evidence="1">Uncharacterized protein</fullName>
    </submittedName>
</protein>
<evidence type="ECO:0000313" key="2">
    <source>
        <dbReference type="Proteomes" id="UP001229421"/>
    </source>
</evidence>